<dbReference type="InterPro" id="IPR002067">
    <property type="entry name" value="MCP"/>
</dbReference>
<dbReference type="InterPro" id="IPR018108">
    <property type="entry name" value="MCP_transmembrane"/>
</dbReference>
<dbReference type="PROSITE" id="PS50920">
    <property type="entry name" value="SOLCAR"/>
    <property type="match status" value="3"/>
</dbReference>
<name>A0A4Y9Z336_9AGAM</name>
<keyword evidence="4 9" id="KW-0812">Transmembrane</keyword>
<evidence type="ECO:0000256" key="2">
    <source>
        <dbReference type="ARBA" id="ARBA00006375"/>
    </source>
</evidence>
<evidence type="ECO:0000256" key="3">
    <source>
        <dbReference type="ARBA" id="ARBA00022448"/>
    </source>
</evidence>
<feature type="transmembrane region" description="Helical" evidence="11">
    <location>
        <begin position="247"/>
        <end position="271"/>
    </location>
</feature>
<evidence type="ECO:0000256" key="9">
    <source>
        <dbReference type="PROSITE-ProRule" id="PRU00282"/>
    </source>
</evidence>
<feature type="transmembrane region" description="Helical" evidence="11">
    <location>
        <begin position="205"/>
        <end position="227"/>
    </location>
</feature>
<dbReference type="Pfam" id="PF00153">
    <property type="entry name" value="Mito_carr"/>
    <property type="match status" value="3"/>
</dbReference>
<dbReference type="OrthoDB" id="446044at2759"/>
<dbReference type="InterPro" id="IPR052217">
    <property type="entry name" value="Mito/Peroxisomal_Carrier"/>
</dbReference>
<feature type="repeat" description="Solcar" evidence="9">
    <location>
        <begin position="247"/>
        <end position="358"/>
    </location>
</feature>
<reference evidence="12 13" key="1">
    <citation type="submission" date="2019-02" db="EMBL/GenBank/DDBJ databases">
        <title>Genome sequencing of the rare red list fungi Dentipellis fragilis.</title>
        <authorList>
            <person name="Buettner E."/>
            <person name="Kellner H."/>
        </authorList>
    </citation>
    <scope>NUCLEOTIDE SEQUENCE [LARGE SCALE GENOMIC DNA]</scope>
    <source>
        <strain evidence="12 13">DSM 105465</strain>
    </source>
</reference>
<dbReference type="AlphaFoldDB" id="A0A4Y9Z336"/>
<dbReference type="GO" id="GO:0031966">
    <property type="term" value="C:mitochondrial membrane"/>
    <property type="evidence" value="ECO:0007669"/>
    <property type="project" value="UniProtKB-SubCell"/>
</dbReference>
<feature type="repeat" description="Solcar" evidence="9">
    <location>
        <begin position="10"/>
        <end position="100"/>
    </location>
</feature>
<comment type="subcellular location">
    <subcellularLocation>
        <location evidence="1">Mitochondrion membrane</location>
        <topology evidence="1">Multi-pass membrane protein</topology>
    </subcellularLocation>
</comment>
<organism evidence="12 13">
    <name type="scientific">Dentipellis fragilis</name>
    <dbReference type="NCBI Taxonomy" id="205917"/>
    <lineage>
        <taxon>Eukaryota</taxon>
        <taxon>Fungi</taxon>
        <taxon>Dikarya</taxon>
        <taxon>Basidiomycota</taxon>
        <taxon>Agaricomycotina</taxon>
        <taxon>Agaricomycetes</taxon>
        <taxon>Russulales</taxon>
        <taxon>Hericiaceae</taxon>
        <taxon>Dentipellis</taxon>
    </lineage>
</organism>
<feature type="repeat" description="Solcar" evidence="9">
    <location>
        <begin position="118"/>
        <end position="233"/>
    </location>
</feature>
<evidence type="ECO:0000256" key="10">
    <source>
        <dbReference type="RuleBase" id="RU000488"/>
    </source>
</evidence>
<comment type="caution">
    <text evidence="12">The sequence shown here is derived from an EMBL/GenBank/DDBJ whole genome shotgun (WGS) entry which is preliminary data.</text>
</comment>
<evidence type="ECO:0000256" key="8">
    <source>
        <dbReference type="ARBA" id="ARBA00023136"/>
    </source>
</evidence>
<dbReference type="GO" id="GO:0015217">
    <property type="term" value="F:ADP transmembrane transporter activity"/>
    <property type="evidence" value="ECO:0007669"/>
    <property type="project" value="TreeGrafter"/>
</dbReference>
<keyword evidence="8 9" id="KW-0472">Membrane</keyword>
<keyword evidence="3 10" id="KW-0813">Transport</keyword>
<dbReference type="PANTHER" id="PTHR45939">
    <property type="entry name" value="PEROXISOMAL MEMBRANE PROTEIN PMP34-RELATED"/>
    <property type="match status" value="1"/>
</dbReference>
<dbReference type="PANTHER" id="PTHR45939:SF1">
    <property type="entry name" value="MITOCHONDRIAL THIAMINE PYROPHOSPHATE CARRIER 1-RELATED"/>
    <property type="match status" value="1"/>
</dbReference>
<keyword evidence="6 11" id="KW-1133">Transmembrane helix</keyword>
<dbReference type="Gene3D" id="1.50.40.10">
    <property type="entry name" value="Mitochondrial carrier domain"/>
    <property type="match status" value="2"/>
</dbReference>
<dbReference type="Proteomes" id="UP000298327">
    <property type="component" value="Unassembled WGS sequence"/>
</dbReference>
<sequence length="400" mass="43731">MPVQSKPQQLTPFGYALAGALGASFSNAVVYPLDTIKTRIQAANVDDTIDPADLTIYAQFRKILREEGLAGCYRGFAATMLNTFSMQYAYFFFYSLVRTSYIRRLSARRPAGAKAPPLSTAAELLMGALAGALAQVFTIPVAVIATRQQIGHPHAHAHAHAHVHASAAEKGKAPATATATDAEEERDDSFFGVAREIIREEGVAGLWLGLQPGLVLTVNPAITYGAYERVKGVLVRAQEAAGNGSKLGPWMSFLLGALSKSLATVVTYPYIMAKVRIQTRSADLETVREETEAGAETLPEPLEYHHKHSKHAGALDVLLRAWRHQGYKGWYQGMGAQITKAVISQALLFMSKEKFEHWALAIMVLLYRLRMRAVRGAACRFECILMPLDVTIVDEIVCQA</sequence>
<evidence type="ECO:0000256" key="11">
    <source>
        <dbReference type="SAM" id="Phobius"/>
    </source>
</evidence>
<evidence type="ECO:0000313" key="12">
    <source>
        <dbReference type="EMBL" id="TFY68397.1"/>
    </source>
</evidence>
<evidence type="ECO:0000256" key="7">
    <source>
        <dbReference type="ARBA" id="ARBA00023128"/>
    </source>
</evidence>
<dbReference type="STRING" id="205917.A0A4Y9Z336"/>
<evidence type="ECO:0000256" key="5">
    <source>
        <dbReference type="ARBA" id="ARBA00022737"/>
    </source>
</evidence>
<feature type="transmembrane region" description="Helical" evidence="11">
    <location>
        <begin position="124"/>
        <end position="145"/>
    </location>
</feature>
<keyword evidence="5" id="KW-0677">Repeat</keyword>
<dbReference type="PRINTS" id="PR00926">
    <property type="entry name" value="MITOCARRIER"/>
</dbReference>
<keyword evidence="7" id="KW-0496">Mitochondrion</keyword>
<feature type="transmembrane region" description="Helical" evidence="11">
    <location>
        <begin position="12"/>
        <end position="33"/>
    </location>
</feature>
<dbReference type="EMBL" id="SEOQ01000163">
    <property type="protein sequence ID" value="TFY68397.1"/>
    <property type="molecule type" value="Genomic_DNA"/>
</dbReference>
<evidence type="ECO:0000256" key="4">
    <source>
        <dbReference type="ARBA" id="ARBA00022692"/>
    </source>
</evidence>
<proteinExistence type="inferred from homology"/>
<protein>
    <submittedName>
        <fullName evidence="12">Uncharacterized protein</fullName>
    </submittedName>
</protein>
<evidence type="ECO:0000313" key="13">
    <source>
        <dbReference type="Proteomes" id="UP000298327"/>
    </source>
</evidence>
<gene>
    <name evidence="12" type="ORF">EVG20_g3581</name>
</gene>
<comment type="similarity">
    <text evidence="2 10">Belongs to the mitochondrial carrier (TC 2.A.29) family.</text>
</comment>
<keyword evidence="13" id="KW-1185">Reference proteome</keyword>
<evidence type="ECO:0000256" key="1">
    <source>
        <dbReference type="ARBA" id="ARBA00004225"/>
    </source>
</evidence>
<dbReference type="SUPFAM" id="SSF103506">
    <property type="entry name" value="Mitochondrial carrier"/>
    <property type="match status" value="1"/>
</dbReference>
<dbReference type="InterPro" id="IPR023395">
    <property type="entry name" value="MCP_dom_sf"/>
</dbReference>
<accession>A0A4Y9Z336</accession>
<evidence type="ECO:0000256" key="6">
    <source>
        <dbReference type="ARBA" id="ARBA00022989"/>
    </source>
</evidence>
<feature type="transmembrane region" description="Helical" evidence="11">
    <location>
        <begin position="71"/>
        <end position="93"/>
    </location>
</feature>